<keyword evidence="1" id="KW-0812">Transmembrane</keyword>
<dbReference type="STRING" id="953739.SVEN_6407"/>
<dbReference type="NCBIfam" id="NF046122">
    <property type="entry name" value="morpho_MmpA"/>
    <property type="match status" value="1"/>
</dbReference>
<keyword evidence="1" id="KW-1133">Transmembrane helix</keyword>
<evidence type="ECO:0000313" key="3">
    <source>
        <dbReference type="Proteomes" id="UP000006854"/>
    </source>
</evidence>
<accession>F2RF08</accession>
<organism evidence="2 3">
    <name type="scientific">Streptomyces venezuelae (strain ATCC 10712 / CBS 650.69 / DSM 40230 / JCM 4526 / NBRC 13096 / PD 04745)</name>
    <dbReference type="NCBI Taxonomy" id="953739"/>
    <lineage>
        <taxon>Bacteria</taxon>
        <taxon>Bacillati</taxon>
        <taxon>Actinomycetota</taxon>
        <taxon>Actinomycetes</taxon>
        <taxon>Kitasatosporales</taxon>
        <taxon>Streptomycetaceae</taxon>
        <taxon>Streptomyces</taxon>
    </lineage>
</organism>
<protein>
    <submittedName>
        <fullName evidence="2">Uncharacterized protein</fullName>
    </submittedName>
</protein>
<proteinExistence type="predicted"/>
<keyword evidence="3" id="KW-1185">Reference proteome</keyword>
<dbReference type="InterPro" id="IPR059130">
    <property type="entry name" value="MmpA_put"/>
</dbReference>
<dbReference type="eggNOG" id="ENOG5030X16">
    <property type="taxonomic scope" value="Bacteria"/>
</dbReference>
<evidence type="ECO:0000256" key="1">
    <source>
        <dbReference type="SAM" id="Phobius"/>
    </source>
</evidence>
<dbReference type="Proteomes" id="UP000006854">
    <property type="component" value="Chromosome"/>
</dbReference>
<evidence type="ECO:0000313" key="2">
    <source>
        <dbReference type="EMBL" id="CCA59693.1"/>
    </source>
</evidence>
<keyword evidence="1" id="KW-0472">Membrane</keyword>
<sequence>MTTPLSVPSRSAGRGLNLVLGGAALLALAWACAMVYVLVSWALA</sequence>
<name>F2RF08_STRVP</name>
<dbReference type="PATRIC" id="fig|953739.5.peg.1613"/>
<dbReference type="HOGENOM" id="CLU_3222897_0_0_11"/>
<dbReference type="AlphaFoldDB" id="F2RF08"/>
<reference evidence="2 3" key="1">
    <citation type="journal article" date="2011" name="BMC Genomics">
        <title>Genome-wide analysis of the role of GlnR in Streptomyces venezuelae provides new insights into global nitrogen regulation in actinomycetes.</title>
        <authorList>
            <person name="Pullan S.T."/>
            <person name="Bibb M.J."/>
            <person name="Merrick M."/>
        </authorList>
    </citation>
    <scope>NUCLEOTIDE SEQUENCE [LARGE SCALE GENOMIC DNA]</scope>
    <source>
        <strain evidence="3">ATCC 10712 / CBS 650.69 / DSM 40230 / JCM 4526 / NBRC 13096 / PD 04745</strain>
    </source>
</reference>
<feature type="transmembrane region" description="Helical" evidence="1">
    <location>
        <begin position="20"/>
        <end position="43"/>
    </location>
</feature>
<gene>
    <name evidence="2" type="ordered locus">SVEN_6407</name>
</gene>
<dbReference type="RefSeq" id="WP_015037588.1">
    <property type="nucleotide sequence ID" value="NC_018750.1"/>
</dbReference>
<dbReference type="EMBL" id="FR845719">
    <property type="protein sequence ID" value="CCA59693.1"/>
    <property type="molecule type" value="Genomic_DNA"/>
</dbReference>
<dbReference type="GeneID" id="93985231"/>
<dbReference type="KEGG" id="sve:SVEN_6407"/>